<keyword evidence="1" id="KW-0472">Membrane</keyword>
<feature type="transmembrane region" description="Helical" evidence="1">
    <location>
        <begin position="20"/>
        <end position="40"/>
    </location>
</feature>
<comment type="caution">
    <text evidence="2">The sequence shown here is derived from an EMBL/GenBank/DDBJ whole genome shotgun (WGS) entry which is preliminary data.</text>
</comment>
<dbReference type="Proteomes" id="UP001456524">
    <property type="component" value="Unassembled WGS sequence"/>
</dbReference>
<evidence type="ECO:0000256" key="1">
    <source>
        <dbReference type="SAM" id="Phobius"/>
    </source>
</evidence>
<gene>
    <name evidence="2" type="ORF">IWX90DRAFT_517780</name>
</gene>
<organism evidence="2 3">
    <name type="scientific">Phyllosticta citrichinensis</name>
    <dbReference type="NCBI Taxonomy" id="1130410"/>
    <lineage>
        <taxon>Eukaryota</taxon>
        <taxon>Fungi</taxon>
        <taxon>Dikarya</taxon>
        <taxon>Ascomycota</taxon>
        <taxon>Pezizomycotina</taxon>
        <taxon>Dothideomycetes</taxon>
        <taxon>Dothideomycetes incertae sedis</taxon>
        <taxon>Botryosphaeriales</taxon>
        <taxon>Phyllostictaceae</taxon>
        <taxon>Phyllosticta</taxon>
    </lineage>
</organism>
<dbReference type="EMBL" id="JBBWUH010000018">
    <property type="protein sequence ID" value="KAK8151306.1"/>
    <property type="molecule type" value="Genomic_DNA"/>
</dbReference>
<dbReference type="InterPro" id="IPR036396">
    <property type="entry name" value="Cyt_P450_sf"/>
</dbReference>
<accession>A0ABR1XEV6</accession>
<evidence type="ECO:0000313" key="2">
    <source>
        <dbReference type="EMBL" id="KAK8151306.1"/>
    </source>
</evidence>
<dbReference type="Gene3D" id="1.10.630.10">
    <property type="entry name" value="Cytochrome P450"/>
    <property type="match status" value="1"/>
</dbReference>
<keyword evidence="1" id="KW-0812">Transmembrane</keyword>
<keyword evidence="3" id="KW-1185">Reference proteome</keyword>
<reference evidence="2 3" key="1">
    <citation type="journal article" date="2022" name="G3 (Bethesda)">
        <title>Enemy or ally: a genomic approach to elucidate the lifestyle of Phyllosticta citrichinaensis.</title>
        <authorList>
            <person name="Buijs V.A."/>
            <person name="Groenewald J.Z."/>
            <person name="Haridas S."/>
            <person name="LaButti K.M."/>
            <person name="Lipzen A."/>
            <person name="Martin F.M."/>
            <person name="Barry K."/>
            <person name="Grigoriev I.V."/>
            <person name="Crous P.W."/>
            <person name="Seidl M.F."/>
        </authorList>
    </citation>
    <scope>NUCLEOTIDE SEQUENCE [LARGE SCALE GENOMIC DNA]</scope>
    <source>
        <strain evidence="2 3">CBS 129764</strain>
    </source>
</reference>
<dbReference type="SUPFAM" id="SSF48264">
    <property type="entry name" value="Cytochrome P450"/>
    <property type="match status" value="1"/>
</dbReference>
<name>A0ABR1XEV6_9PEZI</name>
<proteinExistence type="predicted"/>
<protein>
    <submittedName>
        <fullName evidence="2">Uncharacterized protein</fullName>
    </submittedName>
</protein>
<evidence type="ECO:0000313" key="3">
    <source>
        <dbReference type="Proteomes" id="UP001456524"/>
    </source>
</evidence>
<keyword evidence="1" id="KW-1133">Transmembrane helix</keyword>
<sequence length="111" mass="12143">MASPQTFASSPTPFSLDAHFPAPLALILIFFLPPGAWPLIGPLPQFISAAKAHRLHLLVEQWIREYGKEEGLVRVRIAGVEVVHVGKDEAVKAIFDKAARCFVDLRDGEAA</sequence>